<dbReference type="GO" id="GO:0006606">
    <property type="term" value="P:protein import into nucleus"/>
    <property type="evidence" value="ECO:0007669"/>
    <property type="project" value="TreeGrafter"/>
</dbReference>
<dbReference type="InterPro" id="IPR058537">
    <property type="entry name" value="TPR_TNPO3_IPO13_4th"/>
</dbReference>
<dbReference type="EMBL" id="JABELV010000049">
    <property type="protein sequence ID" value="KAG7558187.1"/>
    <property type="molecule type" value="Genomic_DNA"/>
</dbReference>
<reference evidence="2" key="1">
    <citation type="submission" date="2020-04" db="EMBL/GenBank/DDBJ databases">
        <title>Analysis of mating type loci in Filobasidium floriforme.</title>
        <authorList>
            <person name="Nowrousian M."/>
        </authorList>
    </citation>
    <scope>NUCLEOTIDE SEQUENCE</scope>
    <source>
        <strain evidence="2">CBS 6242</strain>
    </source>
</reference>
<keyword evidence="3" id="KW-1185">Reference proteome</keyword>
<sequence>MAAVQDPTQMALLAVNALFTNPDKEEKKRANEWLSEFQHTNEAWQTCHTILTSAESPLEARIMAAQTLRSKVVYDLSQLPADSLPALRDSFIQSLTTFSSPTAPTGSRAIVTQLCLALSDLAFQMPEWKDVVPGMIENFGTRVECVEMLLEFLKCLVEEAGNGRIPISGQQARDRSEELLTSQTERILGLLAMYINAAGVTARLQGLVFETLRSWLQAGELDATLIARSPLFAFAFDALGNIELFDHAVDVVCDLIHETQEVEDNVEVVQLIVPRVIALRDAFHQAVSSEEDDSVRGFCRIFTEAGETYRQLILAHPDTFLPLVQVIGECSAYHDLDIVPITFDFWWKLAQALGKQAEHGDNPASSQYAPFMEVYSKLQESMTVHLRFPEDESSQTAESRDEFRAFRHRMGDTLKDCCSVLGANVCMKRAYDSVMAALQKGPAASWQEIEAPLFSIRAMGAQVDPSDDAVLPMIMDMLPGLPKHTRIQYAAILVISRYTHWIAAHPQYLPFQLSYISEGFSVTENDVSLAAAMAMKFMCQDCQAHLVPYLGQLHSFVTTAGLSLTMEEKIDVAEAIGYVIASMGQAEAAEALQKFTQPLLEMLQSATAGPRLLTRNELDPVVGALDQLEAYIVNVDPIDTLSPGCIATPEAVYGIIENLLDKYASSYGIADKATRLLRRGLGFFPWTHIQPLIPRLLARMMTCFEASGHSSYIWLVDRTVSLFGERMGVLAGSSEGAALETAFTAALERMTTQVKSLEVQQGATQIPDTLDDYIHVLRTYLKRLPAVLLSSPSLPVAFDLTLVSLTLPAPEIVMNALETIVRLLEPGSQEGSPYQATITAAAKTYGHKIITIAINGMVHEYVEQSQDAIIDILKELIKLCPAEARAWTLEAVQGLPGHVAPVADKQDFHNNLEKVFAETNLDLIKPAIRIFFRSTRRARDRKERLRSSLGNGGDH</sequence>
<dbReference type="InterPro" id="IPR057942">
    <property type="entry name" value="TPR_TNPO3_IPO13_3rd"/>
</dbReference>
<protein>
    <recommendedName>
        <fullName evidence="1">Importin N-terminal domain-containing protein</fullName>
    </recommendedName>
</protein>
<dbReference type="InterPro" id="IPR013598">
    <property type="entry name" value="Exportin-1/Importin-b-like"/>
</dbReference>
<dbReference type="SUPFAM" id="SSF48371">
    <property type="entry name" value="ARM repeat"/>
    <property type="match status" value="1"/>
</dbReference>
<dbReference type="InterPro" id="IPR001494">
    <property type="entry name" value="Importin-beta_N"/>
</dbReference>
<gene>
    <name evidence="2" type="ORF">FFLO_02914</name>
</gene>
<evidence type="ECO:0000313" key="2">
    <source>
        <dbReference type="EMBL" id="KAG7558187.1"/>
    </source>
</evidence>
<dbReference type="Proteomes" id="UP000812966">
    <property type="component" value="Unassembled WGS sequence"/>
</dbReference>
<comment type="caution">
    <text evidence="2">The sequence shown here is derived from an EMBL/GenBank/DDBJ whole genome shotgun (WGS) entry which is preliminary data.</text>
</comment>
<dbReference type="Pfam" id="PF24138">
    <property type="entry name" value="TPR_TNPO3_IPO13_2nd"/>
    <property type="match status" value="1"/>
</dbReference>
<dbReference type="GO" id="GO:0005737">
    <property type="term" value="C:cytoplasm"/>
    <property type="evidence" value="ECO:0007669"/>
    <property type="project" value="TreeGrafter"/>
</dbReference>
<dbReference type="InterPro" id="IPR011989">
    <property type="entry name" value="ARM-like"/>
</dbReference>
<dbReference type="Pfam" id="PF24139">
    <property type="entry name" value="TPR_TNPO3_IPO13_4th"/>
    <property type="match status" value="1"/>
</dbReference>
<dbReference type="PANTHER" id="PTHR12363">
    <property type="entry name" value="TRANSPORTIN 3 AND IMPORTIN 13"/>
    <property type="match status" value="1"/>
</dbReference>
<name>A0A8K0JLU6_9TREE</name>
<feature type="domain" description="Importin N-terminal" evidence="1">
    <location>
        <begin position="30"/>
        <end position="97"/>
    </location>
</feature>
<proteinExistence type="predicted"/>
<dbReference type="Pfam" id="PF08389">
    <property type="entry name" value="Xpo1"/>
    <property type="match status" value="1"/>
</dbReference>
<accession>A0A8K0JLU6</accession>
<organism evidence="2 3">
    <name type="scientific">Filobasidium floriforme</name>
    <dbReference type="NCBI Taxonomy" id="5210"/>
    <lineage>
        <taxon>Eukaryota</taxon>
        <taxon>Fungi</taxon>
        <taxon>Dikarya</taxon>
        <taxon>Basidiomycota</taxon>
        <taxon>Agaricomycotina</taxon>
        <taxon>Tremellomycetes</taxon>
        <taxon>Filobasidiales</taxon>
        <taxon>Filobasidiaceae</taxon>
        <taxon>Filobasidium</taxon>
    </lineage>
</organism>
<dbReference type="InterPro" id="IPR016024">
    <property type="entry name" value="ARM-type_fold"/>
</dbReference>
<dbReference type="Gene3D" id="1.25.10.10">
    <property type="entry name" value="Leucine-rich Repeat Variant"/>
    <property type="match status" value="1"/>
</dbReference>
<dbReference type="GO" id="GO:0031267">
    <property type="term" value="F:small GTPase binding"/>
    <property type="evidence" value="ECO:0007669"/>
    <property type="project" value="InterPro"/>
</dbReference>
<dbReference type="AlphaFoldDB" id="A0A8K0JLU6"/>
<dbReference type="OrthoDB" id="435593at2759"/>
<dbReference type="Pfam" id="PF24140">
    <property type="entry name" value="TPR_TNPO3_IPO13_3rd"/>
    <property type="match status" value="1"/>
</dbReference>
<dbReference type="Pfam" id="PF03810">
    <property type="entry name" value="IBN_N"/>
    <property type="match status" value="1"/>
</dbReference>
<dbReference type="InterPro" id="IPR051345">
    <property type="entry name" value="Importin_beta-like_NTR"/>
</dbReference>
<dbReference type="InterPro" id="IPR057941">
    <property type="entry name" value="TPR_TNPO3_IPO13_2nd"/>
</dbReference>
<evidence type="ECO:0000313" key="3">
    <source>
        <dbReference type="Proteomes" id="UP000812966"/>
    </source>
</evidence>
<evidence type="ECO:0000259" key="1">
    <source>
        <dbReference type="PROSITE" id="PS50166"/>
    </source>
</evidence>
<dbReference type="PANTHER" id="PTHR12363:SF53">
    <property type="entry name" value="MRNA TRANSPORT REGULATOR MTR10"/>
    <property type="match status" value="1"/>
</dbReference>
<dbReference type="PROSITE" id="PS50166">
    <property type="entry name" value="IMPORTIN_B_NT"/>
    <property type="match status" value="1"/>
</dbReference>
<dbReference type="SMART" id="SM00913">
    <property type="entry name" value="IBN_N"/>
    <property type="match status" value="1"/>
</dbReference>